<feature type="region of interest" description="Disordered" evidence="1">
    <location>
        <begin position="1"/>
        <end position="40"/>
    </location>
</feature>
<evidence type="ECO:0000313" key="3">
    <source>
        <dbReference type="Proteomes" id="UP000217163"/>
    </source>
</evidence>
<keyword evidence="2" id="KW-0418">Kinase</keyword>
<organism evidence="2 3">
    <name type="scientific">Pseudomonas avellanae</name>
    <dbReference type="NCBI Taxonomy" id="46257"/>
    <lineage>
        <taxon>Bacteria</taxon>
        <taxon>Pseudomonadati</taxon>
        <taxon>Pseudomonadota</taxon>
        <taxon>Gammaproteobacteria</taxon>
        <taxon>Pseudomonadales</taxon>
        <taxon>Pseudomonadaceae</taxon>
        <taxon>Pseudomonas</taxon>
    </lineage>
</organism>
<name>A0A261WKF7_9PSED</name>
<dbReference type="Proteomes" id="UP000217163">
    <property type="component" value="Unassembled WGS sequence"/>
</dbReference>
<feature type="non-terminal residue" evidence="2">
    <location>
        <position position="150"/>
    </location>
</feature>
<feature type="compositionally biased region" description="Basic and acidic residues" evidence="1">
    <location>
        <begin position="111"/>
        <end position="120"/>
    </location>
</feature>
<accession>A0A261WKF7</accession>
<evidence type="ECO:0000313" key="2">
    <source>
        <dbReference type="EMBL" id="OZI86684.1"/>
    </source>
</evidence>
<feature type="compositionally biased region" description="Polar residues" evidence="1">
    <location>
        <begin position="77"/>
        <end position="96"/>
    </location>
</feature>
<feature type="compositionally biased region" description="Polar residues" evidence="1">
    <location>
        <begin position="1"/>
        <end position="22"/>
    </location>
</feature>
<dbReference type="EMBL" id="NKQU01000424">
    <property type="protein sequence ID" value="OZI86684.1"/>
    <property type="molecule type" value="Genomic_DNA"/>
</dbReference>
<keyword evidence="2" id="KW-0808">Transferase</keyword>
<comment type="caution">
    <text evidence="2">The sequence shown here is derived from an EMBL/GenBank/DDBJ whole genome shotgun (WGS) entry which is preliminary data.</text>
</comment>
<gene>
    <name evidence="2" type="ORF">CFN58_09945</name>
</gene>
<dbReference type="AlphaFoldDB" id="A0A261WKF7"/>
<evidence type="ECO:0000256" key="1">
    <source>
        <dbReference type="SAM" id="MobiDB-lite"/>
    </source>
</evidence>
<sequence length="150" mass="15449">MSLNTLSTGSNPSQLLGTPLNESDSSELLGSDSSKDDSDLPSTMDDIFLLIYQLLAALQTNAPTSTSGNGSADAPTSAPSGDASTPSSASDDQANQPIEKRTSWPSLGYDFDPKDIKGKDAPPALEGSTVTWNGGTLTPSELQIVSTLNA</sequence>
<reference evidence="3" key="1">
    <citation type="journal article" date="2016" name="Sci. Rep.">
        <title>Genome analysis of the kiwifruit canker pathogen Pseudomonas syringae pv. actinidiae biovar 5.</title>
        <authorList>
            <person name="Fujikawa T."/>
            <person name="Sawada H."/>
        </authorList>
    </citation>
    <scope>NUCLEOTIDE SEQUENCE [LARGE SCALE GENOMIC DNA]</scope>
    <source>
        <strain evidence="3">MAFF 212061</strain>
    </source>
</reference>
<proteinExistence type="predicted"/>
<feature type="region of interest" description="Disordered" evidence="1">
    <location>
        <begin position="62"/>
        <end position="136"/>
    </location>
</feature>
<protein>
    <submittedName>
        <fullName evidence="2">Serine kinase</fullName>
    </submittedName>
</protein>
<dbReference type="GO" id="GO:0016301">
    <property type="term" value="F:kinase activity"/>
    <property type="evidence" value="ECO:0007669"/>
    <property type="project" value="UniProtKB-KW"/>
</dbReference>